<dbReference type="InterPro" id="IPR005936">
    <property type="entry name" value="FtsH"/>
</dbReference>
<keyword evidence="4 15" id="KW-0645">Protease</keyword>
<dbReference type="GO" id="GO:0005524">
    <property type="term" value="F:ATP binding"/>
    <property type="evidence" value="ECO:0007669"/>
    <property type="project" value="UniProtKB-UniRule"/>
</dbReference>
<keyword evidence="12 15" id="KW-0482">Metalloprotease</keyword>
<dbReference type="PANTHER" id="PTHR23076">
    <property type="entry name" value="METALLOPROTEASE M41 FTSH"/>
    <property type="match status" value="1"/>
</dbReference>
<keyword evidence="9 15" id="KW-0862">Zinc</keyword>
<evidence type="ECO:0000259" key="17">
    <source>
        <dbReference type="SMART" id="SM00382"/>
    </source>
</evidence>
<keyword evidence="7 15" id="KW-0547">Nucleotide-binding</keyword>
<dbReference type="InterPro" id="IPR000642">
    <property type="entry name" value="Peptidase_M41"/>
</dbReference>
<comment type="similarity">
    <text evidence="14 15">In the central section; belongs to the AAA ATPase family.</text>
</comment>
<dbReference type="GO" id="GO:0051301">
    <property type="term" value="P:cell division"/>
    <property type="evidence" value="ECO:0007669"/>
    <property type="project" value="UniProtKB-KW"/>
</dbReference>
<name>A0A1J5IR97_9BACT</name>
<keyword evidence="8 15" id="KW-0378">Hydrolase</keyword>
<evidence type="ECO:0000256" key="10">
    <source>
        <dbReference type="ARBA" id="ARBA00022840"/>
    </source>
</evidence>
<keyword evidence="6 15" id="KW-0479">Metal-binding</keyword>
<dbReference type="InterPro" id="IPR003960">
    <property type="entry name" value="ATPase_AAA_CS"/>
</dbReference>
<comment type="subunit">
    <text evidence="15">Homohexamer.</text>
</comment>
<proteinExistence type="inferred from homology"/>
<dbReference type="SUPFAM" id="SSF140990">
    <property type="entry name" value="FtsH protease domain-like"/>
    <property type="match status" value="1"/>
</dbReference>
<evidence type="ECO:0000256" key="5">
    <source>
        <dbReference type="ARBA" id="ARBA00022692"/>
    </source>
</evidence>
<keyword evidence="18" id="KW-0131">Cell cycle</keyword>
<feature type="binding site" evidence="15">
    <location>
        <position position="437"/>
    </location>
    <ligand>
        <name>Zn(2+)</name>
        <dbReference type="ChEBI" id="CHEBI:29105"/>
        <note>catalytic</note>
    </ligand>
</feature>
<dbReference type="HAMAP" id="MF_01458">
    <property type="entry name" value="FtsH"/>
    <property type="match status" value="1"/>
</dbReference>
<dbReference type="InterPro" id="IPR041569">
    <property type="entry name" value="AAA_lid_3"/>
</dbReference>
<organism evidence="18 19">
    <name type="scientific">Candidatus Wirthbacteria bacterium CG2_30_54_11</name>
    <dbReference type="NCBI Taxonomy" id="1817892"/>
    <lineage>
        <taxon>Bacteria</taxon>
        <taxon>Candidatus Wirthbacteria</taxon>
    </lineage>
</organism>
<evidence type="ECO:0000256" key="11">
    <source>
        <dbReference type="ARBA" id="ARBA00022989"/>
    </source>
</evidence>
<dbReference type="InterPro" id="IPR003593">
    <property type="entry name" value="AAA+_ATPase"/>
</dbReference>
<dbReference type="Pfam" id="PF01434">
    <property type="entry name" value="Peptidase_M41"/>
    <property type="match status" value="1"/>
</dbReference>
<dbReference type="Gene3D" id="1.10.8.60">
    <property type="match status" value="1"/>
</dbReference>
<comment type="subcellular location">
    <subcellularLocation>
        <location evidence="15">Cell membrane</location>
        <topology evidence="15">Multi-pass membrane protein</topology>
        <orientation evidence="15">Cytoplasmic side</orientation>
    </subcellularLocation>
    <subcellularLocation>
        <location evidence="1">Membrane</location>
    </subcellularLocation>
</comment>
<comment type="cofactor">
    <cofactor evidence="15">
        <name>Zn(2+)</name>
        <dbReference type="ChEBI" id="CHEBI:29105"/>
    </cofactor>
    <text evidence="15">Binds 1 zinc ion per subunit.</text>
</comment>
<dbReference type="GO" id="GO:0008270">
    <property type="term" value="F:zinc ion binding"/>
    <property type="evidence" value="ECO:0007669"/>
    <property type="project" value="UniProtKB-UniRule"/>
</dbReference>
<keyword evidence="18" id="KW-0132">Cell division</keyword>
<feature type="domain" description="AAA+ ATPase" evidence="17">
    <location>
        <begin position="203"/>
        <end position="342"/>
    </location>
</feature>
<dbReference type="SUPFAM" id="SSF52540">
    <property type="entry name" value="P-loop containing nucleoside triphosphate hydrolases"/>
    <property type="match status" value="1"/>
</dbReference>
<feature type="binding site" evidence="15">
    <location>
        <begin position="211"/>
        <end position="218"/>
    </location>
    <ligand>
        <name>ATP</name>
        <dbReference type="ChEBI" id="CHEBI:30616"/>
    </ligand>
</feature>
<dbReference type="InterPro" id="IPR027417">
    <property type="entry name" value="P-loop_NTPase"/>
</dbReference>
<dbReference type="FunFam" id="3.40.50.300:FF:000001">
    <property type="entry name" value="ATP-dependent zinc metalloprotease FtsH"/>
    <property type="match status" value="1"/>
</dbReference>
<comment type="similarity">
    <text evidence="2 15">In the C-terminal section; belongs to the peptidase M41 family.</text>
</comment>
<dbReference type="GO" id="GO:0006508">
    <property type="term" value="P:proteolysis"/>
    <property type="evidence" value="ECO:0007669"/>
    <property type="project" value="UniProtKB-KW"/>
</dbReference>
<feature type="transmembrane region" description="Helical" evidence="15">
    <location>
        <begin position="12"/>
        <end position="30"/>
    </location>
</feature>
<feature type="binding site" evidence="15">
    <location>
        <position position="509"/>
    </location>
    <ligand>
        <name>Zn(2+)</name>
        <dbReference type="ChEBI" id="CHEBI:29105"/>
        <note>catalytic</note>
    </ligand>
</feature>
<evidence type="ECO:0000256" key="14">
    <source>
        <dbReference type="ARBA" id="ARBA00061570"/>
    </source>
</evidence>
<evidence type="ECO:0000256" key="13">
    <source>
        <dbReference type="ARBA" id="ARBA00023136"/>
    </source>
</evidence>
<keyword evidence="13 15" id="KW-0472">Membrane</keyword>
<evidence type="ECO:0000256" key="16">
    <source>
        <dbReference type="RuleBase" id="RU003651"/>
    </source>
</evidence>
<evidence type="ECO:0000256" key="12">
    <source>
        <dbReference type="ARBA" id="ARBA00023049"/>
    </source>
</evidence>
<dbReference type="GO" id="GO:0004222">
    <property type="term" value="F:metalloendopeptidase activity"/>
    <property type="evidence" value="ECO:0007669"/>
    <property type="project" value="InterPro"/>
</dbReference>
<sequence>MSKSWLRNNLGLIILAIIGLVFLYAVVTPFEPNVQEVGITTVIKEVKNSEVESISISGNKLDITLNDGTRQSAQQATNVDILQVLSSQGVDLSTVPLTFKSQQMSGMIGDVLAALIPTLLIIGFIVFMMRQAGGGGGGSAFSFGRSKAKMYAEEGAEGQDKSKEKKRTKFEDVAALEEAKEELNEIVEFLKHPQKFALLGARIPRGVLLVGPPGTGKTLLARAVAGEAGVPFFSISGSEFVEMFVGVGASRVRDLFDQAKKAAPCIVFVDEIDAVGRHRGAGLGGGHDEREQTLNQILVEMDGFDARTNVIIMAATNRPDVLDPALLRPGRFDRQVILDRTDIKGRTAILNIHARGKPLAAGVNLELVAKLTPGFSGADLENVMNEAAILAARRDKKKVGMSELEEAVDRILAGPERKSKVVTETQKKLTAYHEAGHALVAKKLPNADPVHKISIIARGMAGGYTRFLPTEERDNWTRAQFKDMIAAMLAGHASEEIVFGDVTTGARDDLQRATRIARKMVTEYGMSDVMGPQAFGQQESADVFLGHDIMRHRDYSEDVARQIDAEVSAIMKYAYKQATDIIVAERVLLDKIASVLIEKETLEGEEFESFFVEPVLEPGKVTKVKRSIDS</sequence>
<dbReference type="Proteomes" id="UP000183245">
    <property type="component" value="Unassembled WGS sequence"/>
</dbReference>
<dbReference type="FunFam" id="1.10.8.60:FF:000001">
    <property type="entry name" value="ATP-dependent zinc metalloprotease FtsH"/>
    <property type="match status" value="1"/>
</dbReference>
<reference evidence="18 19" key="1">
    <citation type="journal article" date="2016" name="Environ. Microbiol.">
        <title>Genomic resolution of a cold subsurface aquifer community provides metabolic insights for novel microbes adapted to high CO concentrations.</title>
        <authorList>
            <person name="Probst A.J."/>
            <person name="Castelle C.J."/>
            <person name="Singh A."/>
            <person name="Brown C.T."/>
            <person name="Anantharaman K."/>
            <person name="Sharon I."/>
            <person name="Hug L.A."/>
            <person name="Burstein D."/>
            <person name="Emerson J.B."/>
            <person name="Thomas B.C."/>
            <person name="Banfield J.F."/>
        </authorList>
    </citation>
    <scope>NUCLEOTIDE SEQUENCE [LARGE SCALE GENOMIC DNA]</scope>
    <source>
        <strain evidence="18">CG2_30_54_11</strain>
    </source>
</reference>
<dbReference type="Pfam" id="PF06480">
    <property type="entry name" value="FtsH_ext"/>
    <property type="match status" value="1"/>
</dbReference>
<evidence type="ECO:0000313" key="19">
    <source>
        <dbReference type="Proteomes" id="UP000183245"/>
    </source>
</evidence>
<evidence type="ECO:0000256" key="15">
    <source>
        <dbReference type="HAMAP-Rule" id="MF_01458"/>
    </source>
</evidence>
<evidence type="ECO:0000256" key="3">
    <source>
        <dbReference type="ARBA" id="ARBA00022475"/>
    </source>
</evidence>
<dbReference type="InterPro" id="IPR011546">
    <property type="entry name" value="Pept_M41_FtsH_extracell"/>
</dbReference>
<evidence type="ECO:0000256" key="9">
    <source>
        <dbReference type="ARBA" id="ARBA00022833"/>
    </source>
</evidence>
<protein>
    <recommendedName>
        <fullName evidence="15">ATP-dependent zinc metalloprotease FtsH</fullName>
        <ecNumber evidence="15">3.4.24.-</ecNumber>
    </recommendedName>
</protein>
<evidence type="ECO:0000256" key="4">
    <source>
        <dbReference type="ARBA" id="ARBA00022670"/>
    </source>
</evidence>
<dbReference type="PROSITE" id="PS00674">
    <property type="entry name" value="AAA"/>
    <property type="match status" value="1"/>
</dbReference>
<dbReference type="Gene3D" id="3.40.50.300">
    <property type="entry name" value="P-loop containing nucleotide triphosphate hydrolases"/>
    <property type="match status" value="1"/>
</dbReference>
<dbReference type="InterPro" id="IPR037219">
    <property type="entry name" value="Peptidase_M41-like"/>
</dbReference>
<feature type="active site" evidence="15">
    <location>
        <position position="434"/>
    </location>
</feature>
<dbReference type="PANTHER" id="PTHR23076:SF97">
    <property type="entry name" value="ATP-DEPENDENT ZINC METALLOPROTEASE YME1L1"/>
    <property type="match status" value="1"/>
</dbReference>
<dbReference type="GO" id="GO:0030163">
    <property type="term" value="P:protein catabolic process"/>
    <property type="evidence" value="ECO:0007669"/>
    <property type="project" value="UniProtKB-UniRule"/>
</dbReference>
<dbReference type="Pfam" id="PF00004">
    <property type="entry name" value="AAA"/>
    <property type="match status" value="1"/>
</dbReference>
<evidence type="ECO:0000256" key="1">
    <source>
        <dbReference type="ARBA" id="ARBA00004370"/>
    </source>
</evidence>
<comment type="function">
    <text evidence="15">Acts as a processive, ATP-dependent zinc metallopeptidase for both cytoplasmic and membrane proteins. Plays a role in the quality control of integral membrane proteins.</text>
</comment>
<dbReference type="GO" id="GO:0016887">
    <property type="term" value="F:ATP hydrolysis activity"/>
    <property type="evidence" value="ECO:0007669"/>
    <property type="project" value="UniProtKB-UniRule"/>
</dbReference>
<feature type="transmembrane region" description="Helical" evidence="15">
    <location>
        <begin position="107"/>
        <end position="127"/>
    </location>
</feature>
<gene>
    <name evidence="15" type="primary">ftsH</name>
    <name evidence="18" type="ORF">AUK40_06690</name>
</gene>
<dbReference type="AlphaFoldDB" id="A0A1J5IR97"/>
<keyword evidence="10 15" id="KW-0067">ATP-binding</keyword>
<evidence type="ECO:0000256" key="6">
    <source>
        <dbReference type="ARBA" id="ARBA00022723"/>
    </source>
</evidence>
<accession>A0A1J5IR97</accession>
<dbReference type="Gene3D" id="1.20.58.760">
    <property type="entry name" value="Peptidase M41"/>
    <property type="match status" value="1"/>
</dbReference>
<feature type="binding site" evidence="15">
    <location>
        <position position="433"/>
    </location>
    <ligand>
        <name>Zn(2+)</name>
        <dbReference type="ChEBI" id="CHEBI:29105"/>
        <note>catalytic</note>
    </ligand>
</feature>
<evidence type="ECO:0000256" key="2">
    <source>
        <dbReference type="ARBA" id="ARBA00010044"/>
    </source>
</evidence>
<dbReference type="CDD" id="cd19501">
    <property type="entry name" value="RecA-like_FtsH"/>
    <property type="match status" value="1"/>
</dbReference>
<dbReference type="Pfam" id="PF17862">
    <property type="entry name" value="AAA_lid_3"/>
    <property type="match status" value="1"/>
</dbReference>
<evidence type="ECO:0000256" key="7">
    <source>
        <dbReference type="ARBA" id="ARBA00022741"/>
    </source>
</evidence>
<dbReference type="EMBL" id="MNZT01000123">
    <property type="protein sequence ID" value="OIP94814.1"/>
    <property type="molecule type" value="Genomic_DNA"/>
</dbReference>
<dbReference type="GO" id="GO:0004176">
    <property type="term" value="F:ATP-dependent peptidase activity"/>
    <property type="evidence" value="ECO:0007669"/>
    <property type="project" value="InterPro"/>
</dbReference>
<comment type="similarity">
    <text evidence="16">Belongs to the AAA ATPase family.</text>
</comment>
<keyword evidence="5 15" id="KW-0812">Transmembrane</keyword>
<dbReference type="STRING" id="1817892.AUK40_06690"/>
<evidence type="ECO:0000313" key="18">
    <source>
        <dbReference type="EMBL" id="OIP94814.1"/>
    </source>
</evidence>
<keyword evidence="3 15" id="KW-1003">Cell membrane</keyword>
<dbReference type="EC" id="3.4.24.-" evidence="15"/>
<keyword evidence="11 15" id="KW-1133">Transmembrane helix</keyword>
<dbReference type="GO" id="GO:0005886">
    <property type="term" value="C:plasma membrane"/>
    <property type="evidence" value="ECO:0007669"/>
    <property type="project" value="UniProtKB-SubCell"/>
</dbReference>
<dbReference type="SMART" id="SM00382">
    <property type="entry name" value="AAA"/>
    <property type="match status" value="1"/>
</dbReference>
<dbReference type="FunFam" id="1.20.58.760:FF:000001">
    <property type="entry name" value="ATP-dependent zinc metalloprotease FtsH"/>
    <property type="match status" value="1"/>
</dbReference>
<dbReference type="InterPro" id="IPR003959">
    <property type="entry name" value="ATPase_AAA_core"/>
</dbReference>
<dbReference type="NCBIfam" id="TIGR01241">
    <property type="entry name" value="FtsH_fam"/>
    <property type="match status" value="1"/>
</dbReference>
<evidence type="ECO:0000256" key="8">
    <source>
        <dbReference type="ARBA" id="ARBA00022801"/>
    </source>
</evidence>
<comment type="caution">
    <text evidence="18">The sequence shown here is derived from an EMBL/GenBank/DDBJ whole genome shotgun (WGS) entry which is preliminary data.</text>
</comment>